<dbReference type="STRING" id="105785.A0A2J7RFB6"/>
<name>A0A2J7RFB6_9NEOP</name>
<dbReference type="InterPro" id="IPR050325">
    <property type="entry name" value="Prot/Nucl_acid_deglycase"/>
</dbReference>
<protein>
    <submittedName>
        <fullName evidence="2">Protein DJ-1alpha</fullName>
    </submittedName>
</protein>
<dbReference type="Proteomes" id="UP000235965">
    <property type="component" value="Unassembled WGS sequence"/>
</dbReference>
<keyword evidence="3" id="KW-1185">Reference proteome</keyword>
<dbReference type="PANTHER" id="PTHR48094">
    <property type="entry name" value="PROTEIN/NUCLEIC ACID DEGLYCASE DJ-1-RELATED"/>
    <property type="match status" value="1"/>
</dbReference>
<evidence type="ECO:0000313" key="2">
    <source>
        <dbReference type="EMBL" id="PNF39521.1"/>
    </source>
</evidence>
<gene>
    <name evidence="2" type="primary">DJ-1alpha</name>
    <name evidence="2" type="ORF">B7P43_G11035</name>
</gene>
<reference evidence="2 3" key="1">
    <citation type="submission" date="2017-12" db="EMBL/GenBank/DDBJ databases">
        <title>Hemimetabolous genomes reveal molecular basis of termite eusociality.</title>
        <authorList>
            <person name="Harrison M.C."/>
            <person name="Jongepier E."/>
            <person name="Robertson H.M."/>
            <person name="Arning N."/>
            <person name="Bitard-Feildel T."/>
            <person name="Chao H."/>
            <person name="Childers C.P."/>
            <person name="Dinh H."/>
            <person name="Doddapaneni H."/>
            <person name="Dugan S."/>
            <person name="Gowin J."/>
            <person name="Greiner C."/>
            <person name="Han Y."/>
            <person name="Hu H."/>
            <person name="Hughes D.S.T."/>
            <person name="Huylmans A.-K."/>
            <person name="Kemena C."/>
            <person name="Kremer L.P.M."/>
            <person name="Lee S.L."/>
            <person name="Lopez-Ezquerra A."/>
            <person name="Mallet L."/>
            <person name="Monroy-Kuhn J.M."/>
            <person name="Moser A."/>
            <person name="Murali S.C."/>
            <person name="Muzny D.M."/>
            <person name="Otani S."/>
            <person name="Piulachs M.-D."/>
            <person name="Poelchau M."/>
            <person name="Qu J."/>
            <person name="Schaub F."/>
            <person name="Wada-Katsumata A."/>
            <person name="Worley K.C."/>
            <person name="Xie Q."/>
            <person name="Ylla G."/>
            <person name="Poulsen M."/>
            <person name="Gibbs R.A."/>
            <person name="Schal C."/>
            <person name="Richards S."/>
            <person name="Belles X."/>
            <person name="Korb J."/>
            <person name="Bornberg-Bauer E."/>
        </authorList>
    </citation>
    <scope>NUCLEOTIDE SEQUENCE [LARGE SCALE GENOMIC DNA]</scope>
    <source>
        <tissue evidence="2">Whole body</tissue>
    </source>
</reference>
<dbReference type="GO" id="GO:0006979">
    <property type="term" value="P:response to oxidative stress"/>
    <property type="evidence" value="ECO:0007669"/>
    <property type="project" value="TreeGrafter"/>
</dbReference>
<sequence length="293" mass="32186">MVLLEKPLVAQLIKKLHTFYEIPKPFTAFTRISVTVAGLAGPDPVRCSRSVVVCPDSSLQDALTKAPFDAIVLPGGLGGARNLAASSEVGLLLQQQEKDGRLVAAICAAPTALQAHNVGFGKSLTSYPSLKEQLQEKYAYKEDSVVVDGRQSVHDEKRSGWPSIITDDLVELVRERIMENRRVTIAELSSHVPQISRSLLHEIVMEHLLFRKLCARWVPKQLTPEHKTKRMESALTFLQRYHDDGDKFLDRIITGNLVTSRGPGTAFDFALAIVDTLLGPGASDPVAKAMLKV</sequence>
<organism evidence="2 3">
    <name type="scientific">Cryptotermes secundus</name>
    <dbReference type="NCBI Taxonomy" id="105785"/>
    <lineage>
        <taxon>Eukaryota</taxon>
        <taxon>Metazoa</taxon>
        <taxon>Ecdysozoa</taxon>
        <taxon>Arthropoda</taxon>
        <taxon>Hexapoda</taxon>
        <taxon>Insecta</taxon>
        <taxon>Pterygota</taxon>
        <taxon>Neoptera</taxon>
        <taxon>Polyneoptera</taxon>
        <taxon>Dictyoptera</taxon>
        <taxon>Blattodea</taxon>
        <taxon>Blattoidea</taxon>
        <taxon>Termitoidae</taxon>
        <taxon>Kalotermitidae</taxon>
        <taxon>Cryptotermitinae</taxon>
        <taxon>Cryptotermes</taxon>
    </lineage>
</organism>
<evidence type="ECO:0000313" key="3">
    <source>
        <dbReference type="Proteomes" id="UP000235965"/>
    </source>
</evidence>
<dbReference type="InParanoid" id="A0A2J7RFB6"/>
<dbReference type="SUPFAM" id="SSF52317">
    <property type="entry name" value="Class I glutamine amidotransferase-like"/>
    <property type="match status" value="2"/>
</dbReference>
<dbReference type="FunCoup" id="A0A2J7RFB6">
    <property type="interactions" value="1309"/>
</dbReference>
<evidence type="ECO:0000259" key="1">
    <source>
        <dbReference type="Pfam" id="PF01965"/>
    </source>
</evidence>
<dbReference type="InterPro" id="IPR029062">
    <property type="entry name" value="Class_I_gatase-like"/>
</dbReference>
<accession>A0A2J7RFB6</accession>
<dbReference type="GO" id="GO:1903189">
    <property type="term" value="P:glyoxal metabolic process"/>
    <property type="evidence" value="ECO:0007669"/>
    <property type="project" value="TreeGrafter"/>
</dbReference>
<dbReference type="Gene3D" id="3.40.50.880">
    <property type="match status" value="2"/>
</dbReference>
<dbReference type="GO" id="GO:0005739">
    <property type="term" value="C:mitochondrion"/>
    <property type="evidence" value="ECO:0007669"/>
    <property type="project" value="TreeGrafter"/>
</dbReference>
<dbReference type="Pfam" id="PF01965">
    <property type="entry name" value="DJ-1_PfpI"/>
    <property type="match status" value="1"/>
</dbReference>
<dbReference type="AlphaFoldDB" id="A0A2J7RFB6"/>
<dbReference type="OrthoDB" id="543156at2759"/>
<dbReference type="EMBL" id="NEVH01004413">
    <property type="protein sequence ID" value="PNF39521.1"/>
    <property type="molecule type" value="Genomic_DNA"/>
</dbReference>
<dbReference type="InterPro" id="IPR002818">
    <property type="entry name" value="DJ-1/PfpI"/>
</dbReference>
<proteinExistence type="predicted"/>
<feature type="domain" description="DJ-1/PfpI" evidence="1">
    <location>
        <begin position="20"/>
        <end position="150"/>
    </location>
</feature>
<comment type="caution">
    <text evidence="2">The sequence shown here is derived from an EMBL/GenBank/DDBJ whole genome shotgun (WGS) entry which is preliminary data.</text>
</comment>
<dbReference type="PANTHER" id="PTHR48094:SF12">
    <property type="entry name" value="PARKINSON DISEASE PROTEIN 7 HOMOLOG"/>
    <property type="match status" value="1"/>
</dbReference>
<dbReference type="GO" id="GO:0005634">
    <property type="term" value="C:nucleus"/>
    <property type="evidence" value="ECO:0007669"/>
    <property type="project" value="TreeGrafter"/>
</dbReference>
<dbReference type="GO" id="GO:0046295">
    <property type="term" value="P:glycolate biosynthetic process"/>
    <property type="evidence" value="ECO:0007669"/>
    <property type="project" value="TreeGrafter"/>
</dbReference>